<keyword evidence="1" id="KW-0812">Transmembrane</keyword>
<feature type="transmembrane region" description="Helical" evidence="1">
    <location>
        <begin position="16"/>
        <end position="34"/>
    </location>
</feature>
<keyword evidence="3" id="KW-1185">Reference proteome</keyword>
<evidence type="ECO:0008006" key="4">
    <source>
        <dbReference type="Google" id="ProtNLM"/>
    </source>
</evidence>
<protein>
    <recommendedName>
        <fullName evidence="4">DUF4245 domain-containing protein</fullName>
    </recommendedName>
</protein>
<dbReference type="STRING" id="630515.SAMN04489812_1260"/>
<evidence type="ECO:0000313" key="3">
    <source>
        <dbReference type="Proteomes" id="UP000199103"/>
    </source>
</evidence>
<organism evidence="2 3">
    <name type="scientific">Microlunatus soli</name>
    <dbReference type="NCBI Taxonomy" id="630515"/>
    <lineage>
        <taxon>Bacteria</taxon>
        <taxon>Bacillati</taxon>
        <taxon>Actinomycetota</taxon>
        <taxon>Actinomycetes</taxon>
        <taxon>Propionibacteriales</taxon>
        <taxon>Propionibacteriaceae</taxon>
        <taxon>Microlunatus</taxon>
    </lineage>
</organism>
<sequence>MVRVARARRSPTARDMVLSLLVIMIPVAIFAALLTSGPDKPTVQTVDWQSVASRAREQAPYEVLAPAAIPAGWRATRASWTEVGQPDPTGQESVRNRWQLGVLTDRNIYLELDQVDKQPAEFVEQATREAVDDGVSRVDGNEWKRLVTDDDRTRALVHAGAGVTTVVTGDASYQQLEAFVGLLRTDQ</sequence>
<accession>A0A1H1QGK6</accession>
<dbReference type="Proteomes" id="UP000199103">
    <property type="component" value="Chromosome I"/>
</dbReference>
<evidence type="ECO:0000256" key="1">
    <source>
        <dbReference type="SAM" id="Phobius"/>
    </source>
</evidence>
<keyword evidence="1" id="KW-1133">Transmembrane helix</keyword>
<dbReference type="EMBL" id="LT629772">
    <property type="protein sequence ID" value="SDS22453.1"/>
    <property type="molecule type" value="Genomic_DNA"/>
</dbReference>
<gene>
    <name evidence="2" type="ORF">SAMN04489812_1260</name>
</gene>
<name>A0A1H1QGK6_9ACTN</name>
<keyword evidence="1" id="KW-0472">Membrane</keyword>
<reference evidence="2 3" key="1">
    <citation type="submission" date="2016-10" db="EMBL/GenBank/DDBJ databases">
        <authorList>
            <person name="de Groot N.N."/>
        </authorList>
    </citation>
    <scope>NUCLEOTIDE SEQUENCE [LARGE SCALE GENOMIC DNA]</scope>
    <source>
        <strain evidence="2 3">DSM 21800</strain>
    </source>
</reference>
<evidence type="ECO:0000313" key="2">
    <source>
        <dbReference type="EMBL" id="SDS22453.1"/>
    </source>
</evidence>
<proteinExistence type="predicted"/>
<dbReference type="Pfam" id="PF14030">
    <property type="entry name" value="DUF4245"/>
    <property type="match status" value="1"/>
</dbReference>
<dbReference type="InterPro" id="IPR025339">
    <property type="entry name" value="DUF4245"/>
</dbReference>
<dbReference type="AlphaFoldDB" id="A0A1H1QGK6"/>